<evidence type="ECO:0000256" key="1">
    <source>
        <dbReference type="ARBA" id="ARBA00023118"/>
    </source>
</evidence>
<sequence>MFEQGRILFLYAESPLHPGTGTALGPVDLPIQRERHTGFPTIQASGIKGVFRDIPRSLRKRFKKIKEDIN</sequence>
<feature type="domain" description="CRISPR type III-associated protein" evidence="2">
    <location>
        <begin position="10"/>
        <end position="67"/>
    </location>
</feature>
<dbReference type="EMBL" id="DRBC01000015">
    <property type="protein sequence ID" value="HDN84161.1"/>
    <property type="molecule type" value="Genomic_DNA"/>
</dbReference>
<dbReference type="PANTHER" id="PTHR36700:SF1">
    <property type="entry name" value="CRISPR SYSTEM CMR SUBUNIT CMR4"/>
    <property type="match status" value="1"/>
</dbReference>
<protein>
    <submittedName>
        <fullName evidence="3">Type III-B CRISPR module RAMP protein Cmr4</fullName>
    </submittedName>
</protein>
<organism evidence="3">
    <name type="scientific">Aerophobetes bacterium</name>
    <dbReference type="NCBI Taxonomy" id="2030807"/>
    <lineage>
        <taxon>Bacteria</taxon>
        <taxon>Candidatus Aerophobota</taxon>
    </lineage>
</organism>
<dbReference type="Proteomes" id="UP000885660">
    <property type="component" value="Unassembled WGS sequence"/>
</dbReference>
<gene>
    <name evidence="3" type="ORF">ENG47_00200</name>
</gene>
<feature type="non-terminal residue" evidence="3">
    <location>
        <position position="70"/>
    </location>
</feature>
<evidence type="ECO:0000259" key="2">
    <source>
        <dbReference type="Pfam" id="PF03787"/>
    </source>
</evidence>
<reference evidence="3" key="1">
    <citation type="journal article" date="2020" name="mSystems">
        <title>Genome- and Community-Level Interaction Insights into Carbon Utilization and Element Cycling Functions of Hydrothermarchaeota in Hydrothermal Sediment.</title>
        <authorList>
            <person name="Zhou Z."/>
            <person name="Liu Y."/>
            <person name="Xu W."/>
            <person name="Pan J."/>
            <person name="Luo Z.H."/>
            <person name="Li M."/>
        </authorList>
    </citation>
    <scope>NUCLEOTIDE SEQUENCE [LARGE SCALE GENOMIC DNA]</scope>
    <source>
        <strain evidence="3">HyVt-219</strain>
    </source>
</reference>
<dbReference type="Pfam" id="PF03787">
    <property type="entry name" value="RAMPs"/>
    <property type="match status" value="1"/>
</dbReference>
<dbReference type="GO" id="GO:0051607">
    <property type="term" value="P:defense response to virus"/>
    <property type="evidence" value="ECO:0007669"/>
    <property type="project" value="UniProtKB-KW"/>
</dbReference>
<proteinExistence type="predicted"/>
<accession>A0A7V0MZU8</accession>
<comment type="caution">
    <text evidence="3">The sequence shown here is derived from an EMBL/GenBank/DDBJ whole genome shotgun (WGS) entry which is preliminary data.</text>
</comment>
<keyword evidence="1" id="KW-0051">Antiviral defense</keyword>
<dbReference type="AlphaFoldDB" id="A0A7V0MZU8"/>
<dbReference type="PANTHER" id="PTHR36700">
    <property type="entry name" value="CRISPR SYSTEM CMR SUBUNIT CMR4"/>
    <property type="match status" value="1"/>
</dbReference>
<evidence type="ECO:0000313" key="3">
    <source>
        <dbReference type="EMBL" id="HDN84161.1"/>
    </source>
</evidence>
<dbReference type="InterPro" id="IPR005537">
    <property type="entry name" value="RAMP_III_fam"/>
</dbReference>
<dbReference type="InterPro" id="IPR013410">
    <property type="entry name" value="CRISPR-assoc_RAMP_Cmr4"/>
</dbReference>
<name>A0A7V0MZU8_UNCAE</name>